<dbReference type="EMBL" id="CAJRAF010000004">
    <property type="protein sequence ID" value="CAG5016850.1"/>
    <property type="molecule type" value="Genomic_DNA"/>
</dbReference>
<dbReference type="AlphaFoldDB" id="A0A916JJK3"/>
<evidence type="ECO:0000313" key="3">
    <source>
        <dbReference type="Proteomes" id="UP000680038"/>
    </source>
</evidence>
<dbReference type="InterPro" id="IPR011990">
    <property type="entry name" value="TPR-like_helical_dom_sf"/>
</dbReference>
<dbReference type="Proteomes" id="UP000680038">
    <property type="component" value="Unassembled WGS sequence"/>
</dbReference>
<comment type="caution">
    <text evidence="2">The sequence shown here is derived from an EMBL/GenBank/DDBJ whole genome shotgun (WGS) entry which is preliminary data.</text>
</comment>
<evidence type="ECO:0000313" key="2">
    <source>
        <dbReference type="EMBL" id="CAG5016850.1"/>
    </source>
</evidence>
<feature type="chain" id="PRO_5036926394" evidence="1">
    <location>
        <begin position="18"/>
        <end position="236"/>
    </location>
</feature>
<name>A0A916JJK3_9BACT</name>
<organism evidence="2 3">
    <name type="scientific">Dyadobacter helix</name>
    <dbReference type="NCBI Taxonomy" id="2822344"/>
    <lineage>
        <taxon>Bacteria</taxon>
        <taxon>Pseudomonadati</taxon>
        <taxon>Bacteroidota</taxon>
        <taxon>Cytophagia</taxon>
        <taxon>Cytophagales</taxon>
        <taxon>Spirosomataceae</taxon>
        <taxon>Dyadobacter</taxon>
    </lineage>
</organism>
<sequence>MRRCLLFFLLFYSFAQAQSLPDLSGYRTSGQKLQRLAELCDSLFFARNLAGERKLASYGLRISPSDDNFNRSRFHFYLGVVHENQVTMDSSEMHYLLSKKYAYLSGNAKRIRNALDRLFIIYSQHVGTTDRSKGVLRESLAFIDSTKNVKEKVALYASVARYYNMIGQYEKQIFYLLKGIEGKKAMIANGLITDREEVVIDLVNLAEVYLDQEKSEKAIQYLGEARPYRDCKMNSV</sequence>
<dbReference type="Gene3D" id="1.25.40.10">
    <property type="entry name" value="Tetratricopeptide repeat domain"/>
    <property type="match status" value="1"/>
</dbReference>
<keyword evidence="3" id="KW-1185">Reference proteome</keyword>
<accession>A0A916JJK3</accession>
<gene>
    <name evidence="2" type="ORF">DYBT9275_05650</name>
</gene>
<keyword evidence="1" id="KW-0732">Signal</keyword>
<protein>
    <submittedName>
        <fullName evidence="2">Uncharacterized protein</fullName>
    </submittedName>
</protein>
<proteinExistence type="predicted"/>
<feature type="signal peptide" evidence="1">
    <location>
        <begin position="1"/>
        <end position="17"/>
    </location>
</feature>
<reference evidence="2" key="1">
    <citation type="submission" date="2021-04" db="EMBL/GenBank/DDBJ databases">
        <authorList>
            <person name="Rodrigo-Torres L."/>
            <person name="Arahal R. D."/>
            <person name="Lucena T."/>
        </authorList>
    </citation>
    <scope>NUCLEOTIDE SEQUENCE</scope>
    <source>
        <strain evidence="2">CECT 9275</strain>
    </source>
</reference>
<evidence type="ECO:0000256" key="1">
    <source>
        <dbReference type="SAM" id="SignalP"/>
    </source>
</evidence>